<protein>
    <submittedName>
        <fullName evidence="1">Uncharacterized protein</fullName>
    </submittedName>
</protein>
<dbReference type="Gramene" id="rna-AYBTSS11_LOCUS13276">
    <property type="protein sequence ID" value="CAJ1948608.1"/>
    <property type="gene ID" value="gene-AYBTSS11_LOCUS13276"/>
</dbReference>
<accession>A0AA86SGI8</accession>
<reference evidence="1" key="1">
    <citation type="submission" date="2023-10" db="EMBL/GenBank/DDBJ databases">
        <authorList>
            <person name="Domelevo Entfellner J.-B."/>
        </authorList>
    </citation>
    <scope>NUCLEOTIDE SEQUENCE</scope>
</reference>
<keyword evidence="2" id="KW-1185">Reference proteome</keyword>
<proteinExistence type="predicted"/>
<evidence type="ECO:0000313" key="1">
    <source>
        <dbReference type="EMBL" id="CAJ1948608.1"/>
    </source>
</evidence>
<sequence>MNARIYNVGRNGVGVFELLLGERFDLTPVVGELSEDKSLDHHALPQSFSPRSHAFTTATAFLAPNAIVRSPLRAAHPLPFATSHCGSHPYHEPCTVRPPLPPREVSQALTLGAT</sequence>
<organism evidence="1 2">
    <name type="scientific">Sphenostylis stenocarpa</name>
    <dbReference type="NCBI Taxonomy" id="92480"/>
    <lineage>
        <taxon>Eukaryota</taxon>
        <taxon>Viridiplantae</taxon>
        <taxon>Streptophyta</taxon>
        <taxon>Embryophyta</taxon>
        <taxon>Tracheophyta</taxon>
        <taxon>Spermatophyta</taxon>
        <taxon>Magnoliopsida</taxon>
        <taxon>eudicotyledons</taxon>
        <taxon>Gunneridae</taxon>
        <taxon>Pentapetalae</taxon>
        <taxon>rosids</taxon>
        <taxon>fabids</taxon>
        <taxon>Fabales</taxon>
        <taxon>Fabaceae</taxon>
        <taxon>Papilionoideae</taxon>
        <taxon>50 kb inversion clade</taxon>
        <taxon>NPAAA clade</taxon>
        <taxon>indigoferoid/millettioid clade</taxon>
        <taxon>Phaseoleae</taxon>
        <taxon>Sphenostylis</taxon>
    </lineage>
</organism>
<dbReference type="AlphaFoldDB" id="A0AA86SGI8"/>
<dbReference type="Proteomes" id="UP001189624">
    <property type="component" value="Chromosome 4"/>
</dbReference>
<dbReference type="EMBL" id="OY731401">
    <property type="protein sequence ID" value="CAJ1948608.1"/>
    <property type="molecule type" value="Genomic_DNA"/>
</dbReference>
<name>A0AA86SGI8_9FABA</name>
<gene>
    <name evidence="1" type="ORF">AYBTSS11_LOCUS13276</name>
</gene>
<evidence type="ECO:0000313" key="2">
    <source>
        <dbReference type="Proteomes" id="UP001189624"/>
    </source>
</evidence>